<protein>
    <submittedName>
        <fullName evidence="1">Uncharacterized protein</fullName>
    </submittedName>
</protein>
<dbReference type="Proteomes" id="UP000289271">
    <property type="component" value="Segment"/>
</dbReference>
<dbReference type="GeneID" id="55016518"/>
<name>A0A410T6H7_9CAUD</name>
<accession>A0A410T6H7</accession>
<evidence type="ECO:0000313" key="1">
    <source>
        <dbReference type="EMBL" id="QAU04436.1"/>
    </source>
</evidence>
<reference evidence="1 2" key="1">
    <citation type="submission" date="2019-01" db="EMBL/GenBank/DDBJ databases">
        <title>The whole genome sequence of IME542.</title>
        <authorList>
            <person name="Li P."/>
            <person name="Tong Y."/>
            <person name="Wang J."/>
        </authorList>
    </citation>
    <scope>NUCLEOTIDE SEQUENCE [LARGE SCALE GENOMIC DNA]</scope>
</reference>
<evidence type="ECO:0000313" key="2">
    <source>
        <dbReference type="Proteomes" id="UP000289271"/>
    </source>
</evidence>
<dbReference type="KEGG" id="vg:55016518"/>
<organism evidence="1 2">
    <name type="scientific">Escherichia phage vB_EcoS_IME542</name>
    <dbReference type="NCBI Taxonomy" id="2507711"/>
    <lineage>
        <taxon>Viruses</taxon>
        <taxon>Duplodnaviria</taxon>
        <taxon>Heunggongvirae</taxon>
        <taxon>Uroviricota</taxon>
        <taxon>Caudoviricetes</taxon>
        <taxon>Drexlerviridae</taxon>
        <taxon>Braunvirinae</taxon>
        <taxon>Christensenvirus</taxon>
        <taxon>Christensenvirus IME542</taxon>
    </lineage>
</organism>
<keyword evidence="2" id="KW-1185">Reference proteome</keyword>
<sequence length="320" mass="34493">MPQGILIDLNDGRPRMEITAGLRAPSVTGSLSSNSTFNSANGTRDFGLTMTQGSEAFILPTKAIDVYDFNFIPEVYFMNGFSRVNNSTGRISIGNFNGSSGRLIGFGAQGFEVLGESPGSEGIFVSDSTNFTAITSNSRLLTAQYVGTVTVNGSYTLPMTGIPFGRWNNPNVTLEFDGKRILCRNNTYTGIDNVSASVTIDLVIFNNTAPTAGPGLTMSNASGQIVFSSVKRPFVLSGFLQLSNSYQSIGNGFFPILRCGAMVEVTGRYNNLRYKGVAMSNGQVRAHKGSVYGNYSTQSGARFPFNTNISMRLPYIPNMY</sequence>
<dbReference type="InterPro" id="IPR045604">
    <property type="entry name" value="DUF6453"/>
</dbReference>
<proteinExistence type="predicted"/>
<dbReference type="EMBL" id="MK372342">
    <property type="protein sequence ID" value="QAU04436.1"/>
    <property type="molecule type" value="Genomic_DNA"/>
</dbReference>
<dbReference type="RefSeq" id="YP_009824935.1">
    <property type="nucleotide sequence ID" value="NC_048208.1"/>
</dbReference>
<dbReference type="Pfam" id="PF20051">
    <property type="entry name" value="DUF6453"/>
    <property type="match status" value="1"/>
</dbReference>